<keyword evidence="3" id="KW-1185">Reference proteome</keyword>
<dbReference type="AlphaFoldDB" id="A0A6G1LEM6"/>
<reference evidence="2" key="1">
    <citation type="journal article" date="2020" name="Stud. Mycol.">
        <title>101 Dothideomycetes genomes: a test case for predicting lifestyles and emergence of pathogens.</title>
        <authorList>
            <person name="Haridas S."/>
            <person name="Albert R."/>
            <person name="Binder M."/>
            <person name="Bloem J."/>
            <person name="Labutti K."/>
            <person name="Salamov A."/>
            <person name="Andreopoulos B."/>
            <person name="Baker S."/>
            <person name="Barry K."/>
            <person name="Bills G."/>
            <person name="Bluhm B."/>
            <person name="Cannon C."/>
            <person name="Castanera R."/>
            <person name="Culley D."/>
            <person name="Daum C."/>
            <person name="Ezra D."/>
            <person name="Gonzalez J."/>
            <person name="Henrissat B."/>
            <person name="Kuo A."/>
            <person name="Liang C."/>
            <person name="Lipzen A."/>
            <person name="Lutzoni F."/>
            <person name="Magnuson J."/>
            <person name="Mondo S."/>
            <person name="Nolan M."/>
            <person name="Ohm R."/>
            <person name="Pangilinan J."/>
            <person name="Park H.-J."/>
            <person name="Ramirez L."/>
            <person name="Alfaro M."/>
            <person name="Sun H."/>
            <person name="Tritt A."/>
            <person name="Yoshinaga Y."/>
            <person name="Zwiers L.-H."/>
            <person name="Turgeon B."/>
            <person name="Goodwin S."/>
            <person name="Spatafora J."/>
            <person name="Crous P."/>
            <person name="Grigoriev I."/>
        </authorList>
    </citation>
    <scope>NUCLEOTIDE SEQUENCE</scope>
    <source>
        <strain evidence="2">CBS 116005</strain>
    </source>
</reference>
<feature type="region of interest" description="Disordered" evidence="1">
    <location>
        <begin position="96"/>
        <end position="157"/>
    </location>
</feature>
<proteinExistence type="predicted"/>
<feature type="compositionally biased region" description="Low complexity" evidence="1">
    <location>
        <begin position="111"/>
        <end position="121"/>
    </location>
</feature>
<name>A0A6G1LEM6_9PEZI</name>
<feature type="region of interest" description="Disordered" evidence="1">
    <location>
        <begin position="1"/>
        <end position="24"/>
    </location>
</feature>
<organism evidence="2 3">
    <name type="scientific">Teratosphaeria nubilosa</name>
    <dbReference type="NCBI Taxonomy" id="161662"/>
    <lineage>
        <taxon>Eukaryota</taxon>
        <taxon>Fungi</taxon>
        <taxon>Dikarya</taxon>
        <taxon>Ascomycota</taxon>
        <taxon>Pezizomycotina</taxon>
        <taxon>Dothideomycetes</taxon>
        <taxon>Dothideomycetidae</taxon>
        <taxon>Mycosphaerellales</taxon>
        <taxon>Teratosphaeriaceae</taxon>
        <taxon>Teratosphaeria</taxon>
    </lineage>
</organism>
<evidence type="ECO:0000256" key="1">
    <source>
        <dbReference type="SAM" id="MobiDB-lite"/>
    </source>
</evidence>
<protein>
    <submittedName>
        <fullName evidence="2">Uncharacterized protein</fullName>
    </submittedName>
</protein>
<sequence length="213" mass="23157">MHEASSRTRTAKLPRGGRSVGRLQTPRCGSWANLHEDSLSAAHTTYNPHQIIQLNLTMADAEPKHVRTRPILAHIHNPKVLWFTANLGLLCGKSKREKENTPTKSVLIKRASAPSPSTSATLRLDPRRPNQPPSPSPANPPPRPATRPHRPPLSHVDPLLYFPGLPGGKGVRSATALVRGAEMFQLAGMLREVREREPGTGGGTAVGLRGCFR</sequence>
<accession>A0A6G1LEM6</accession>
<dbReference type="EMBL" id="ML995820">
    <property type="protein sequence ID" value="KAF2771306.1"/>
    <property type="molecule type" value="Genomic_DNA"/>
</dbReference>
<dbReference type="Proteomes" id="UP000799436">
    <property type="component" value="Unassembled WGS sequence"/>
</dbReference>
<gene>
    <name evidence="2" type="ORF">EJ03DRAFT_38550</name>
</gene>
<evidence type="ECO:0000313" key="2">
    <source>
        <dbReference type="EMBL" id="KAF2771306.1"/>
    </source>
</evidence>
<feature type="compositionally biased region" description="Pro residues" evidence="1">
    <location>
        <begin position="129"/>
        <end position="145"/>
    </location>
</feature>
<evidence type="ECO:0000313" key="3">
    <source>
        <dbReference type="Proteomes" id="UP000799436"/>
    </source>
</evidence>